<dbReference type="Pfam" id="PF22600">
    <property type="entry name" value="MTPAP-like_central"/>
    <property type="match status" value="1"/>
</dbReference>
<dbReference type="InterPro" id="IPR054708">
    <property type="entry name" value="MTPAP-like_central"/>
</dbReference>
<name>A0A420I2Q9_9PEZI</name>
<dbReference type="GO" id="GO:0046872">
    <property type="term" value="F:metal ion binding"/>
    <property type="evidence" value="ECO:0007669"/>
    <property type="project" value="UniProtKB-KW"/>
</dbReference>
<feature type="domain" description="Poly(A) RNA polymerase mitochondrial-like central palm" evidence="7">
    <location>
        <begin position="524"/>
        <end position="666"/>
    </location>
</feature>
<protein>
    <recommendedName>
        <fullName evidence="2">polynucleotide adenylyltransferase</fullName>
        <ecNumber evidence="2">2.7.7.19</ecNumber>
    </recommendedName>
</protein>
<dbReference type="STRING" id="212602.A0A420I2Q9"/>
<dbReference type="GO" id="GO:0005730">
    <property type="term" value="C:nucleolus"/>
    <property type="evidence" value="ECO:0007669"/>
    <property type="project" value="TreeGrafter"/>
</dbReference>
<dbReference type="GO" id="GO:0031499">
    <property type="term" value="C:TRAMP complex"/>
    <property type="evidence" value="ECO:0007669"/>
    <property type="project" value="TreeGrafter"/>
</dbReference>
<keyword evidence="3" id="KW-0479">Metal-binding</keyword>
<dbReference type="GO" id="GO:0010605">
    <property type="term" value="P:negative regulation of macromolecule metabolic process"/>
    <property type="evidence" value="ECO:0007669"/>
    <property type="project" value="UniProtKB-ARBA"/>
</dbReference>
<feature type="compositionally biased region" description="Basic residues" evidence="5">
    <location>
        <begin position="38"/>
        <end position="52"/>
    </location>
</feature>
<gene>
    <name evidence="8" type="ORF">OnM2_022057</name>
</gene>
<feature type="compositionally biased region" description="Basic and acidic residues" evidence="5">
    <location>
        <begin position="109"/>
        <end position="186"/>
    </location>
</feature>
<evidence type="ECO:0000256" key="3">
    <source>
        <dbReference type="ARBA" id="ARBA00022723"/>
    </source>
</evidence>
<feature type="region of interest" description="Disordered" evidence="5">
    <location>
        <begin position="447"/>
        <end position="467"/>
    </location>
</feature>
<evidence type="ECO:0000313" key="9">
    <source>
        <dbReference type="Proteomes" id="UP000286134"/>
    </source>
</evidence>
<evidence type="ECO:0000259" key="7">
    <source>
        <dbReference type="Pfam" id="PF22600"/>
    </source>
</evidence>
<dbReference type="Proteomes" id="UP000286134">
    <property type="component" value="Unassembled WGS sequence"/>
</dbReference>
<keyword evidence="4" id="KW-0460">Magnesium</keyword>
<keyword evidence="9" id="KW-1185">Reference proteome</keyword>
<sequence>MHQPRHVFQALADFPSTFESVLTSKTFRFASTIIKKKNNKRIQNHSKNHRMPRSLQPVRGPPPTGPSAMKSSAPTGPSAMKGSAPTGPSALQNRGARRPQGKQNNTKYDTYRARKDSGTQPTRSERYRPESYQDRLRQFDPKINDRENDGRRFSNYDHDSSSKFCGEKLRFNDGKNDRRQVRERQPNRARRGYGRFSRVASEREFLRANREPTPQLMTGMNEHSESVIKFLRLEDLSDSEETDMDLSGNEDASFENDKSCPASNSPKDSASSDKEPGESSNVTFSDNVKGETLSRLGTEFPSNEQDESKESTKVLAGNKHHIKPRWSNPDPYTALPPPDESQKKKKDVVKLIRKARVASESKSKLETPTDDFISFDCGDNDIVDLTDSLDTFHSPPKTRKATNSDENLNRSRMNRDTSPISRNFRRSISPLDTKRDKVINYRGKSPSRISAKKYPTNDHVSDSNLGSRKRTISDVIKEPPISIEKGVRSPPNGCILNDWLPYDDISECPWLTDHSNISNMYKRLHEEILDFYHYVKPRKFEQYVREKLIEDLRRRIRNYSQDAEVFSFGSFPAGLYLPTADLDLVMISNHYMQGGRPQFGYNAAQVYKFGRFLDEEQVILKGSKECITKAKVPLVKYIDKLTGLKVDISFENTTGLVANKTFQAWKENFPAMPIIVTLIKQFLFMRGLDQPVNGGIGGFSITCLVVSLLQHMPKNRNRPMVPEHNLGDVLLEFFDLYGNKFDTVKHAISVNPACYLSKCDLNHAYKKRLDKFCIIDPNNPDNDIAGGSRNSMAIKRAFQFAYEDLRQRMIELQKKLDTNNHRPQSILSCIIGGNYSSFKLQREHLEYIYENRIGC</sequence>
<evidence type="ECO:0000256" key="2">
    <source>
        <dbReference type="ARBA" id="ARBA00012388"/>
    </source>
</evidence>
<dbReference type="OrthoDB" id="273917at2759"/>
<dbReference type="InterPro" id="IPR043519">
    <property type="entry name" value="NT_sf"/>
</dbReference>
<keyword evidence="8" id="KW-0413">Isomerase</keyword>
<dbReference type="InterPro" id="IPR045862">
    <property type="entry name" value="Trf4-like"/>
</dbReference>
<comment type="caution">
    <text evidence="8">The sequence shown here is derived from an EMBL/GenBank/DDBJ whole genome shotgun (WGS) entry which is preliminary data.</text>
</comment>
<evidence type="ECO:0000313" key="8">
    <source>
        <dbReference type="EMBL" id="RKF63970.1"/>
    </source>
</evidence>
<feature type="domain" description="PAP-associated" evidence="6">
    <location>
        <begin position="725"/>
        <end position="782"/>
    </location>
</feature>
<proteinExistence type="inferred from homology"/>
<evidence type="ECO:0000256" key="4">
    <source>
        <dbReference type="ARBA" id="ARBA00022842"/>
    </source>
</evidence>
<dbReference type="Gene3D" id="1.10.1410.10">
    <property type="match status" value="1"/>
</dbReference>
<dbReference type="GO" id="GO:0043634">
    <property type="term" value="P:polyadenylation-dependent ncRNA catabolic process"/>
    <property type="evidence" value="ECO:0007669"/>
    <property type="project" value="TreeGrafter"/>
</dbReference>
<organism evidence="8 9">
    <name type="scientific">Erysiphe neolycopersici</name>
    <dbReference type="NCBI Taxonomy" id="212602"/>
    <lineage>
        <taxon>Eukaryota</taxon>
        <taxon>Fungi</taxon>
        <taxon>Dikarya</taxon>
        <taxon>Ascomycota</taxon>
        <taxon>Pezizomycotina</taxon>
        <taxon>Leotiomycetes</taxon>
        <taxon>Erysiphales</taxon>
        <taxon>Erysiphaceae</taxon>
        <taxon>Erysiphe</taxon>
    </lineage>
</organism>
<dbReference type="EC" id="2.7.7.19" evidence="2"/>
<dbReference type="GO" id="GO:1990817">
    <property type="term" value="F:poly(A) RNA polymerase activity"/>
    <property type="evidence" value="ECO:0007669"/>
    <property type="project" value="UniProtKB-EC"/>
</dbReference>
<evidence type="ECO:0000256" key="5">
    <source>
        <dbReference type="SAM" id="MobiDB-lite"/>
    </source>
</evidence>
<dbReference type="GO" id="GO:0016853">
    <property type="term" value="F:isomerase activity"/>
    <property type="evidence" value="ECO:0007669"/>
    <property type="project" value="UniProtKB-KW"/>
</dbReference>
<dbReference type="InterPro" id="IPR002058">
    <property type="entry name" value="PAP_assoc"/>
</dbReference>
<evidence type="ECO:0000259" key="6">
    <source>
        <dbReference type="Pfam" id="PF03828"/>
    </source>
</evidence>
<dbReference type="PANTHER" id="PTHR23092">
    <property type="entry name" value="POLY(A) RNA POLYMERASE"/>
    <property type="match status" value="1"/>
</dbReference>
<reference evidence="8 9" key="1">
    <citation type="journal article" date="2018" name="BMC Genomics">
        <title>Comparative genome analyses reveal sequence features reflecting distinct modes of host-adaptation between dicot and monocot powdery mildew.</title>
        <authorList>
            <person name="Wu Y."/>
            <person name="Ma X."/>
            <person name="Pan Z."/>
            <person name="Kale S.D."/>
            <person name="Song Y."/>
            <person name="King H."/>
            <person name="Zhang Q."/>
            <person name="Presley C."/>
            <person name="Deng X."/>
            <person name="Wei C.I."/>
            <person name="Xiao S."/>
        </authorList>
    </citation>
    <scope>NUCLEOTIDE SEQUENCE [LARGE SCALE GENOMIC DNA]</scope>
    <source>
        <strain evidence="8">UMSG2</strain>
    </source>
</reference>
<feature type="region of interest" description="Disordered" evidence="5">
    <location>
        <begin position="38"/>
        <end position="196"/>
    </location>
</feature>
<dbReference type="SUPFAM" id="SSF81301">
    <property type="entry name" value="Nucleotidyltransferase"/>
    <property type="match status" value="1"/>
</dbReference>
<dbReference type="SUPFAM" id="SSF81631">
    <property type="entry name" value="PAP/OAS1 substrate-binding domain"/>
    <property type="match status" value="1"/>
</dbReference>
<dbReference type="PANTHER" id="PTHR23092:SF15">
    <property type="entry name" value="INACTIVE NON-CANONICAL POLY(A) RNA POLYMERASE PROTEIN TRF4-2-RELATED"/>
    <property type="match status" value="1"/>
</dbReference>
<accession>A0A420I2Q9</accession>
<feature type="region of interest" description="Disordered" evidence="5">
    <location>
        <begin position="388"/>
        <end position="423"/>
    </location>
</feature>
<dbReference type="GO" id="GO:0003729">
    <property type="term" value="F:mRNA binding"/>
    <property type="evidence" value="ECO:0007669"/>
    <property type="project" value="TreeGrafter"/>
</dbReference>
<evidence type="ECO:0000256" key="1">
    <source>
        <dbReference type="ARBA" id="ARBA00008593"/>
    </source>
</evidence>
<dbReference type="GO" id="GO:0031123">
    <property type="term" value="P:RNA 3'-end processing"/>
    <property type="evidence" value="ECO:0007669"/>
    <property type="project" value="TreeGrafter"/>
</dbReference>
<dbReference type="Gene3D" id="3.30.460.10">
    <property type="entry name" value="Beta Polymerase, domain 2"/>
    <property type="match status" value="1"/>
</dbReference>
<dbReference type="CDD" id="cd05402">
    <property type="entry name" value="NT_PAP_TUTase"/>
    <property type="match status" value="1"/>
</dbReference>
<dbReference type="Pfam" id="PF03828">
    <property type="entry name" value="PAP_assoc"/>
    <property type="match status" value="1"/>
</dbReference>
<comment type="similarity">
    <text evidence="1">Belongs to the DNA polymerase type-B-like family.</text>
</comment>
<dbReference type="EMBL" id="MCFK01002211">
    <property type="protein sequence ID" value="RKF63970.1"/>
    <property type="molecule type" value="Genomic_DNA"/>
</dbReference>
<feature type="region of interest" description="Disordered" evidence="5">
    <location>
        <begin position="239"/>
        <end position="348"/>
    </location>
</feature>
<dbReference type="AlphaFoldDB" id="A0A420I2Q9"/>